<keyword evidence="4" id="KW-1185">Reference proteome</keyword>
<comment type="function">
    <text evidence="2">Antitoxin component of a type II toxin-antitoxin (TA) system.</text>
</comment>
<sequence>MKYVTIHEAKTQLSRLIREIEAGGEIVIRRGKEPVARLIAEKPVTKPKRKPGQWADLRLSAEEVELLTAPMTEEEIAEFEGPWIADEEKRT</sequence>
<evidence type="ECO:0000256" key="2">
    <source>
        <dbReference type="RuleBase" id="RU362080"/>
    </source>
</evidence>
<protein>
    <recommendedName>
        <fullName evidence="2">Antitoxin</fullName>
    </recommendedName>
</protein>
<comment type="similarity">
    <text evidence="1 2">Belongs to the phD/YefM antitoxin family.</text>
</comment>
<evidence type="ECO:0000313" key="3">
    <source>
        <dbReference type="EMBL" id="MFC4726042.1"/>
    </source>
</evidence>
<organism evidence="3 4">
    <name type="scientific">Glycocaulis abyssi</name>
    <dbReference type="NCBI Taxonomy" id="1433403"/>
    <lineage>
        <taxon>Bacteria</taxon>
        <taxon>Pseudomonadati</taxon>
        <taxon>Pseudomonadota</taxon>
        <taxon>Alphaproteobacteria</taxon>
        <taxon>Maricaulales</taxon>
        <taxon>Maricaulaceae</taxon>
        <taxon>Glycocaulis</taxon>
    </lineage>
</organism>
<accession>A0ABV9NCG8</accession>
<dbReference type="RefSeq" id="WP_371392929.1">
    <property type="nucleotide sequence ID" value="NZ_CP163421.1"/>
</dbReference>
<proteinExistence type="inferred from homology"/>
<dbReference type="EMBL" id="JBHSGQ010000006">
    <property type="protein sequence ID" value="MFC4726042.1"/>
    <property type="molecule type" value="Genomic_DNA"/>
</dbReference>
<gene>
    <name evidence="3" type="ORF">ACFPB0_12135</name>
</gene>
<reference evidence="4" key="1">
    <citation type="journal article" date="2019" name="Int. J. Syst. Evol. Microbiol.">
        <title>The Global Catalogue of Microorganisms (GCM) 10K type strain sequencing project: providing services to taxonomists for standard genome sequencing and annotation.</title>
        <authorList>
            <consortium name="The Broad Institute Genomics Platform"/>
            <consortium name="The Broad Institute Genome Sequencing Center for Infectious Disease"/>
            <person name="Wu L."/>
            <person name="Ma J."/>
        </authorList>
    </citation>
    <scope>NUCLEOTIDE SEQUENCE [LARGE SCALE GENOMIC DNA]</scope>
    <source>
        <strain evidence="4">CCUG 62981</strain>
    </source>
</reference>
<dbReference type="InterPro" id="IPR036165">
    <property type="entry name" value="YefM-like_sf"/>
</dbReference>
<dbReference type="SUPFAM" id="SSF143120">
    <property type="entry name" value="YefM-like"/>
    <property type="match status" value="1"/>
</dbReference>
<dbReference type="Proteomes" id="UP001596024">
    <property type="component" value="Unassembled WGS sequence"/>
</dbReference>
<evidence type="ECO:0000313" key="4">
    <source>
        <dbReference type="Proteomes" id="UP001596024"/>
    </source>
</evidence>
<dbReference type="Pfam" id="PF02604">
    <property type="entry name" value="PhdYeFM_antitox"/>
    <property type="match status" value="1"/>
</dbReference>
<dbReference type="InterPro" id="IPR006442">
    <property type="entry name" value="Antitoxin_Phd/YefM"/>
</dbReference>
<comment type="caution">
    <text evidence="3">The sequence shown here is derived from an EMBL/GenBank/DDBJ whole genome shotgun (WGS) entry which is preliminary data.</text>
</comment>
<name>A0ABV9NCG8_9PROT</name>
<evidence type="ECO:0000256" key="1">
    <source>
        <dbReference type="ARBA" id="ARBA00009981"/>
    </source>
</evidence>
<dbReference type="Gene3D" id="3.40.1620.10">
    <property type="entry name" value="YefM-like domain"/>
    <property type="match status" value="1"/>
</dbReference>